<reference evidence="3" key="1">
    <citation type="journal article" date="2021" name="BMC Genomics">
        <title>Chromosome-level genome assembly and manually-curated proteome of model necrotroph Parastagonospora nodorum Sn15 reveals a genome-wide trove of candidate effector homologs, and redundancy of virulence-related functions within an accessory chromosome.</title>
        <authorList>
            <person name="Bertazzoni S."/>
            <person name="Jones D.A.B."/>
            <person name="Phan H.T."/>
            <person name="Tan K.-C."/>
            <person name="Hane J.K."/>
        </authorList>
    </citation>
    <scope>NUCLEOTIDE SEQUENCE [LARGE SCALE GENOMIC DNA]</scope>
    <source>
        <strain evidence="3">SN15 / ATCC MYA-4574 / FGSC 10173)</strain>
    </source>
</reference>
<evidence type="ECO:0008006" key="4">
    <source>
        <dbReference type="Google" id="ProtNLM"/>
    </source>
</evidence>
<dbReference type="OrthoDB" id="5979581at2759"/>
<dbReference type="OMA" id="YMHHRYR"/>
<name>A0A7U2IB76_PHANO</name>
<evidence type="ECO:0000313" key="3">
    <source>
        <dbReference type="Proteomes" id="UP000663193"/>
    </source>
</evidence>
<dbReference type="EMBL" id="CP069043">
    <property type="protein sequence ID" value="QRD06637.1"/>
    <property type="molecule type" value="Genomic_DNA"/>
</dbReference>
<protein>
    <recommendedName>
        <fullName evidence="4">Protein kinase domain-containing protein</fullName>
    </recommendedName>
</protein>
<organism evidence="2 3">
    <name type="scientific">Phaeosphaeria nodorum (strain SN15 / ATCC MYA-4574 / FGSC 10173)</name>
    <name type="common">Glume blotch fungus</name>
    <name type="synonym">Parastagonospora nodorum</name>
    <dbReference type="NCBI Taxonomy" id="321614"/>
    <lineage>
        <taxon>Eukaryota</taxon>
        <taxon>Fungi</taxon>
        <taxon>Dikarya</taxon>
        <taxon>Ascomycota</taxon>
        <taxon>Pezizomycotina</taxon>
        <taxon>Dothideomycetes</taxon>
        <taxon>Pleosporomycetidae</taxon>
        <taxon>Pleosporales</taxon>
        <taxon>Pleosporineae</taxon>
        <taxon>Phaeosphaeriaceae</taxon>
        <taxon>Parastagonospora</taxon>
    </lineage>
</organism>
<evidence type="ECO:0000313" key="2">
    <source>
        <dbReference type="EMBL" id="QRD06637.1"/>
    </source>
</evidence>
<evidence type="ECO:0000256" key="1">
    <source>
        <dbReference type="SAM" id="MobiDB-lite"/>
    </source>
</evidence>
<dbReference type="RefSeq" id="XP_001803747.1">
    <property type="nucleotide sequence ID" value="XM_001803695.1"/>
</dbReference>
<keyword evidence="3" id="KW-1185">Reference proteome</keyword>
<dbReference type="KEGG" id="pno:SNOG_13538"/>
<feature type="compositionally biased region" description="Polar residues" evidence="1">
    <location>
        <begin position="1"/>
        <end position="10"/>
    </location>
</feature>
<gene>
    <name evidence="2" type="ORF">JI435_135380</name>
</gene>
<dbReference type="Proteomes" id="UP000663193">
    <property type="component" value="Chromosome 21"/>
</dbReference>
<dbReference type="VEuPathDB" id="FungiDB:JI435_135380"/>
<dbReference type="AlphaFoldDB" id="A0A7U2IB76"/>
<accession>A0A7U2IB76</accession>
<feature type="region of interest" description="Disordered" evidence="1">
    <location>
        <begin position="1"/>
        <end position="28"/>
    </location>
</feature>
<proteinExistence type="predicted"/>
<feature type="compositionally biased region" description="Pro residues" evidence="1">
    <location>
        <begin position="18"/>
        <end position="28"/>
    </location>
</feature>
<sequence length="456" mass="50106">MSLASTTTVGFDTAASAPPDPSAPTPPPHLFRLIKRLSPTTYLCLPRAINLSQAAPPIASALTAFTTLPNDNVRMQQQAWNVEHPWNDVLVWMMQHNGASLLSARVLDLLPQVVVVSMGDAVRQVCEALEEVNRHEASSLYVSMMVKSQLTKARQSRWVVMAPVFGLTLEAYGKEEMEVGGIANWMVAHIFLALLDSVAHVHASGVAHGALTSAGVVLDVYPRVVWHRFRGYPDVVLSSFAAAVPIDAAGEEKDAFAVLRVMEEVIANWSDATPFVRHAEGDADMVTDDPILLVLRDIRLLHATPSPSLVDIRAQFEVRLIDIRASGPAQLPRPTCQRLHSDLATQAEFERALREPAVIRFEDRYEDFIKIMADEPVEMGAGGHAGMKTKQIMVMRFAAKKSEFLGVIGVVEEAREGTDEDGDFKWDDGHEMVVDVAEPVLPGQHQSIFGGDLEWK</sequence>